<accession>A0A2P5BUC6</accession>
<dbReference type="Proteomes" id="UP000237105">
    <property type="component" value="Unassembled WGS sequence"/>
</dbReference>
<dbReference type="InterPro" id="IPR001223">
    <property type="entry name" value="Glyco_hydro18_cat"/>
</dbReference>
<dbReference type="GO" id="GO:0008061">
    <property type="term" value="F:chitin binding"/>
    <property type="evidence" value="ECO:0007669"/>
    <property type="project" value="InterPro"/>
</dbReference>
<dbReference type="GO" id="GO:0004568">
    <property type="term" value="F:chitinase activity"/>
    <property type="evidence" value="ECO:0007669"/>
    <property type="project" value="TreeGrafter"/>
</dbReference>
<dbReference type="OrthoDB" id="76388at2759"/>
<dbReference type="Pfam" id="PF00704">
    <property type="entry name" value="Glyco_hydro_18"/>
    <property type="match status" value="1"/>
</dbReference>
<organism evidence="2 3">
    <name type="scientific">Parasponia andersonii</name>
    <name type="common">Sponia andersonii</name>
    <dbReference type="NCBI Taxonomy" id="3476"/>
    <lineage>
        <taxon>Eukaryota</taxon>
        <taxon>Viridiplantae</taxon>
        <taxon>Streptophyta</taxon>
        <taxon>Embryophyta</taxon>
        <taxon>Tracheophyta</taxon>
        <taxon>Spermatophyta</taxon>
        <taxon>Magnoliopsida</taxon>
        <taxon>eudicotyledons</taxon>
        <taxon>Gunneridae</taxon>
        <taxon>Pentapetalae</taxon>
        <taxon>rosids</taxon>
        <taxon>fabids</taxon>
        <taxon>Rosales</taxon>
        <taxon>Cannabaceae</taxon>
        <taxon>Parasponia</taxon>
    </lineage>
</organism>
<dbReference type="STRING" id="3476.A0A2P5BUC6"/>
<evidence type="ECO:0000313" key="2">
    <source>
        <dbReference type="EMBL" id="PON52383.1"/>
    </source>
</evidence>
<dbReference type="InterPro" id="IPR011583">
    <property type="entry name" value="Chitinase_II/V-like_cat"/>
</dbReference>
<feature type="domain" description="GH18" evidence="1">
    <location>
        <begin position="6"/>
        <end position="270"/>
    </location>
</feature>
<protein>
    <submittedName>
        <fullName evidence="2">1,4-alpha-glucan-branching enzyme</fullName>
    </submittedName>
</protein>
<gene>
    <name evidence="2" type="ORF">PanWU01x14_209770</name>
</gene>
<proteinExistence type="predicted"/>
<dbReference type="PANTHER" id="PTHR11177">
    <property type="entry name" value="CHITINASE"/>
    <property type="match status" value="1"/>
</dbReference>
<dbReference type="GO" id="GO:0005975">
    <property type="term" value="P:carbohydrate metabolic process"/>
    <property type="evidence" value="ECO:0007669"/>
    <property type="project" value="InterPro"/>
</dbReference>
<dbReference type="PROSITE" id="PS51910">
    <property type="entry name" value="GH18_2"/>
    <property type="match status" value="1"/>
</dbReference>
<evidence type="ECO:0000313" key="3">
    <source>
        <dbReference type="Proteomes" id="UP000237105"/>
    </source>
</evidence>
<sequence length="270" mass="29633">MSGSSGIKGGYWLSEDAASFPPERIPTSNFTHLFYAYVPVNATNGKLIISKTQEIKNFVAAVQRGHKKAILSIGGPRTATENPTNAISVTVNDPNKRASFINSTIDDAVKFGFDGLDLAWEFPDTQVDLDNLPTLVTEWRNQIDDRQVELLLGATVYFAPELPRGEKSMEYPADSINQNLDFVNLVLYNYSPTTGAHAQFYANQAHTRSSDRGITSWNNAGVPASKLVLGIPLFGKKWTSLNEYDNGIAGIFLSTWLMEAHGSVMTVNVP</sequence>
<dbReference type="EMBL" id="JXTB01000220">
    <property type="protein sequence ID" value="PON52383.1"/>
    <property type="molecule type" value="Genomic_DNA"/>
</dbReference>
<evidence type="ECO:0000259" key="1">
    <source>
        <dbReference type="PROSITE" id="PS51910"/>
    </source>
</evidence>
<dbReference type="InterPro" id="IPR017853">
    <property type="entry name" value="GH"/>
</dbReference>
<dbReference type="SMART" id="SM00636">
    <property type="entry name" value="Glyco_18"/>
    <property type="match status" value="1"/>
</dbReference>
<dbReference type="PANTHER" id="PTHR11177:SF368">
    <property type="entry name" value="GH18 DOMAIN-CONTAINING PROTEIN"/>
    <property type="match status" value="1"/>
</dbReference>
<dbReference type="Gene3D" id="3.20.20.80">
    <property type="entry name" value="Glycosidases"/>
    <property type="match status" value="1"/>
</dbReference>
<dbReference type="GO" id="GO:0005576">
    <property type="term" value="C:extracellular region"/>
    <property type="evidence" value="ECO:0007669"/>
    <property type="project" value="TreeGrafter"/>
</dbReference>
<comment type="caution">
    <text evidence="2">The sequence shown here is derived from an EMBL/GenBank/DDBJ whole genome shotgun (WGS) entry which is preliminary data.</text>
</comment>
<reference evidence="3" key="1">
    <citation type="submission" date="2016-06" db="EMBL/GenBank/DDBJ databases">
        <title>Parallel loss of symbiosis genes in relatives of nitrogen-fixing non-legume Parasponia.</title>
        <authorList>
            <person name="Van Velzen R."/>
            <person name="Holmer R."/>
            <person name="Bu F."/>
            <person name="Rutten L."/>
            <person name="Van Zeijl A."/>
            <person name="Liu W."/>
            <person name="Santuari L."/>
            <person name="Cao Q."/>
            <person name="Sharma T."/>
            <person name="Shen D."/>
            <person name="Roswanjaya Y."/>
            <person name="Wardhani T."/>
            <person name="Kalhor M.S."/>
            <person name="Jansen J."/>
            <person name="Van den Hoogen J."/>
            <person name="Gungor B."/>
            <person name="Hartog M."/>
            <person name="Hontelez J."/>
            <person name="Verver J."/>
            <person name="Yang W.-C."/>
            <person name="Schijlen E."/>
            <person name="Repin R."/>
            <person name="Schilthuizen M."/>
            <person name="Schranz E."/>
            <person name="Heidstra R."/>
            <person name="Miyata K."/>
            <person name="Fedorova E."/>
            <person name="Kohlen W."/>
            <person name="Bisseling T."/>
            <person name="Smit S."/>
            <person name="Geurts R."/>
        </authorList>
    </citation>
    <scope>NUCLEOTIDE SEQUENCE [LARGE SCALE GENOMIC DNA]</scope>
    <source>
        <strain evidence="3">cv. WU1-14</strain>
    </source>
</reference>
<dbReference type="GO" id="GO:0006032">
    <property type="term" value="P:chitin catabolic process"/>
    <property type="evidence" value="ECO:0007669"/>
    <property type="project" value="TreeGrafter"/>
</dbReference>
<dbReference type="SUPFAM" id="SSF51445">
    <property type="entry name" value="(Trans)glycosidases"/>
    <property type="match status" value="1"/>
</dbReference>
<name>A0A2P5BUC6_PARAD</name>
<dbReference type="InterPro" id="IPR050314">
    <property type="entry name" value="Glycosyl_Hydrlase_18"/>
</dbReference>
<keyword evidence="3" id="KW-1185">Reference proteome</keyword>
<dbReference type="AlphaFoldDB" id="A0A2P5BUC6"/>